<dbReference type="Pfam" id="PF00651">
    <property type="entry name" value="BTB"/>
    <property type="match status" value="1"/>
</dbReference>
<dbReference type="InterPro" id="IPR000210">
    <property type="entry name" value="BTB/POZ_dom"/>
</dbReference>
<evidence type="ECO:0000256" key="1">
    <source>
        <dbReference type="ARBA" id="ARBA00022441"/>
    </source>
</evidence>
<comment type="caution">
    <text evidence="4">The sequence shown here is derived from an EMBL/GenBank/DDBJ whole genome shotgun (WGS) entry which is preliminary data.</text>
</comment>
<accession>A0AAV5U9K0</accession>
<keyword evidence="5" id="KW-1185">Reference proteome</keyword>
<protein>
    <recommendedName>
        <fullName evidence="3">BTB domain-containing protein</fullName>
    </recommendedName>
</protein>
<feature type="domain" description="BTB" evidence="3">
    <location>
        <begin position="13"/>
        <end position="84"/>
    </location>
</feature>
<proteinExistence type="predicted"/>
<gene>
    <name evidence="4" type="ORF">PENTCL1PPCAC_25416</name>
</gene>
<dbReference type="Gene3D" id="3.30.710.10">
    <property type="entry name" value="Potassium Channel Kv1.1, Chain A"/>
    <property type="match status" value="1"/>
</dbReference>
<dbReference type="CDD" id="cd14733">
    <property type="entry name" value="BACK"/>
    <property type="match status" value="1"/>
</dbReference>
<dbReference type="Proteomes" id="UP001432027">
    <property type="component" value="Unassembled WGS sequence"/>
</dbReference>
<dbReference type="PROSITE" id="PS50097">
    <property type="entry name" value="BTB"/>
    <property type="match status" value="1"/>
</dbReference>
<dbReference type="EMBL" id="BTSX01000006">
    <property type="protein sequence ID" value="GMT03242.1"/>
    <property type="molecule type" value="Genomic_DNA"/>
</dbReference>
<organism evidence="4 5">
    <name type="scientific">Pristionchus entomophagus</name>
    <dbReference type="NCBI Taxonomy" id="358040"/>
    <lineage>
        <taxon>Eukaryota</taxon>
        <taxon>Metazoa</taxon>
        <taxon>Ecdysozoa</taxon>
        <taxon>Nematoda</taxon>
        <taxon>Chromadorea</taxon>
        <taxon>Rhabditida</taxon>
        <taxon>Rhabditina</taxon>
        <taxon>Diplogasteromorpha</taxon>
        <taxon>Diplogasteroidea</taxon>
        <taxon>Neodiplogasteridae</taxon>
        <taxon>Pristionchus</taxon>
    </lineage>
</organism>
<dbReference type="SMART" id="SM00225">
    <property type="entry name" value="BTB"/>
    <property type="match status" value="1"/>
</dbReference>
<reference evidence="4" key="1">
    <citation type="submission" date="2023-10" db="EMBL/GenBank/DDBJ databases">
        <title>Genome assembly of Pristionchus species.</title>
        <authorList>
            <person name="Yoshida K."/>
            <person name="Sommer R.J."/>
        </authorList>
    </citation>
    <scope>NUCLEOTIDE SEQUENCE</scope>
    <source>
        <strain evidence="4">RS0144</strain>
    </source>
</reference>
<name>A0AAV5U9K0_9BILA</name>
<dbReference type="AlphaFoldDB" id="A0AAV5U9K0"/>
<evidence type="ECO:0000313" key="4">
    <source>
        <dbReference type="EMBL" id="GMT03242.1"/>
    </source>
</evidence>
<keyword evidence="1" id="KW-0880">Kelch repeat</keyword>
<dbReference type="PANTHER" id="PTHR24412:SF497">
    <property type="entry name" value="KELCH-LIKE PROTEIN 18"/>
    <property type="match status" value="1"/>
</dbReference>
<evidence type="ECO:0000313" key="5">
    <source>
        <dbReference type="Proteomes" id="UP001432027"/>
    </source>
</evidence>
<dbReference type="SUPFAM" id="SSF54695">
    <property type="entry name" value="POZ domain"/>
    <property type="match status" value="1"/>
</dbReference>
<feature type="non-terminal residue" evidence="4">
    <location>
        <position position="1"/>
    </location>
</feature>
<dbReference type="InterPro" id="IPR011333">
    <property type="entry name" value="SKP1/BTB/POZ_sf"/>
</dbReference>
<evidence type="ECO:0000256" key="2">
    <source>
        <dbReference type="ARBA" id="ARBA00022737"/>
    </source>
</evidence>
<evidence type="ECO:0000259" key="3">
    <source>
        <dbReference type="PROSITE" id="PS50097"/>
    </source>
</evidence>
<dbReference type="PANTHER" id="PTHR24412">
    <property type="entry name" value="KELCH PROTEIN"/>
    <property type="match status" value="1"/>
</dbReference>
<keyword evidence="2" id="KW-0677">Repeat</keyword>
<sequence length="169" mass="19663">KEMADQRVEEKTCDVTIIIGEKRLNGHKDLLCSRIPFFTVLFNSNMSECTSGEINLSSNLCAFELTVIEGFLDYAYTGRLTISEDNVQDLMMGAVYFSIDLVMDECYRFMIYRARPDNILSIMFYCRTIAYNCMDDVFKYIDKNFVPVSFTPEFRDLSVDDLVEFLERD</sequence>